<reference evidence="5" key="1">
    <citation type="submission" date="2016-04" db="EMBL/GenBank/DDBJ databases">
        <authorList>
            <person name="Jeon C.O."/>
            <person name="Cho G.Y."/>
            <person name="Jeong H.I."/>
            <person name="Kim K.H."/>
        </authorList>
    </citation>
    <scope>NUCLEOTIDE SEQUENCE [LARGE SCALE GENOMIC DNA]</scope>
    <source>
        <strain evidence="5">LMG 1590</strain>
    </source>
</reference>
<dbReference type="GO" id="GO:0140662">
    <property type="term" value="F:ATP-dependent protein folding chaperone"/>
    <property type="evidence" value="ECO:0007669"/>
    <property type="project" value="InterPro"/>
</dbReference>
<evidence type="ECO:0000313" key="5">
    <source>
        <dbReference type="Proteomes" id="UP000175973"/>
    </source>
</evidence>
<sequence length="438" mass="47837">MDSMASGHYFPPAMTISARPIQIGIGFGTTNSVIVIARPDRTIQTISFPTPDGGSSQTCPTLLALWQEMEGGRRLLQRAVGAYAIEAHLDDPSETRLIMSMKSYLAQASFRETQVFSRRLSLENLIATFLQELMALTNITPAECHVTVGRPVHFVGENADNALGEARLRAAFTQAGFADVAVMMEPEAAGWRFMQRLDRPATVLVGDFGGGTSDFSIMRFDPARNQRAQPLGHTGVGLAGDQFDFRIIDNVVAPYLGRDCTFRIMGGEPLPVPIEWYHSLARWHRLSLMRTPRILNEIADVARTASEPEKLKSLIELVREQHGQELYNAVSAIKRALSSAESAELSFSQPGLDIKATVSRADFNRWIAPDIAKLGAGIDQALSQASLAPEQIDRVFLTGGTSFVPAVRQLFTSRFGEDRVELGGEFVSVAEGLALASV</sequence>
<dbReference type="Pfam" id="PF00012">
    <property type="entry name" value="HSP70"/>
    <property type="match status" value="1"/>
</dbReference>
<dbReference type="CDD" id="cd10231">
    <property type="entry name" value="ASKHA_NBD_HSP70_YegD-like"/>
    <property type="match status" value="1"/>
</dbReference>
<keyword evidence="5" id="KW-1185">Reference proteome</keyword>
<dbReference type="SUPFAM" id="SSF53067">
    <property type="entry name" value="Actin-like ATPase domain"/>
    <property type="match status" value="2"/>
</dbReference>
<evidence type="ECO:0000313" key="4">
    <source>
        <dbReference type="EMBL" id="AOW46200.1"/>
    </source>
</evidence>
<accession>A0A1D8QV15</accession>
<dbReference type="InterPro" id="IPR018181">
    <property type="entry name" value="Heat_shock_70_CS"/>
</dbReference>
<dbReference type="EMBL" id="CP015164">
    <property type="protein sequence ID" value="AOW46200.1"/>
    <property type="molecule type" value="Genomic_DNA"/>
</dbReference>
<evidence type="ECO:0000256" key="3">
    <source>
        <dbReference type="ARBA" id="ARBA00022840"/>
    </source>
</evidence>
<keyword evidence="3" id="KW-0067">ATP-binding</keyword>
<gene>
    <name evidence="4" type="ORF">A4S02_04705</name>
</gene>
<dbReference type="InterPro" id="IPR042054">
    <property type="entry name" value="YegD-like"/>
</dbReference>
<evidence type="ECO:0000256" key="1">
    <source>
        <dbReference type="ARBA" id="ARBA00007381"/>
    </source>
</evidence>
<dbReference type="PANTHER" id="PTHR42749:SF1">
    <property type="entry name" value="CELL SHAPE-DETERMINING PROTEIN MREB"/>
    <property type="match status" value="1"/>
</dbReference>
<keyword evidence="2" id="KW-0547">Nucleotide-binding</keyword>
<dbReference type="PANTHER" id="PTHR42749">
    <property type="entry name" value="CELL SHAPE-DETERMINING PROTEIN MREB"/>
    <property type="match status" value="1"/>
</dbReference>
<comment type="similarity">
    <text evidence="1">Belongs to the heat shock protein 70 family.</text>
</comment>
<dbReference type="InterPro" id="IPR043129">
    <property type="entry name" value="ATPase_NBD"/>
</dbReference>
<dbReference type="RefSeq" id="WP_070323104.1">
    <property type="nucleotide sequence ID" value="NZ_CP015164.1"/>
</dbReference>
<proteinExistence type="inferred from homology"/>
<dbReference type="PROSITE" id="PS01036">
    <property type="entry name" value="HSP70_3"/>
    <property type="match status" value="1"/>
</dbReference>
<dbReference type="GO" id="GO:0005524">
    <property type="term" value="F:ATP binding"/>
    <property type="evidence" value="ECO:0007669"/>
    <property type="project" value="UniProtKB-KW"/>
</dbReference>
<protein>
    <submittedName>
        <fullName evidence="4">Molecular chaperone DnaK</fullName>
    </submittedName>
</protein>
<evidence type="ECO:0000256" key="2">
    <source>
        <dbReference type="ARBA" id="ARBA00022741"/>
    </source>
</evidence>
<organism evidence="4 5">
    <name type="scientific">Acetobacter ascendens</name>
    <dbReference type="NCBI Taxonomy" id="481146"/>
    <lineage>
        <taxon>Bacteria</taxon>
        <taxon>Pseudomonadati</taxon>
        <taxon>Pseudomonadota</taxon>
        <taxon>Alphaproteobacteria</taxon>
        <taxon>Acetobacterales</taxon>
        <taxon>Acetobacteraceae</taxon>
        <taxon>Acetobacter</taxon>
    </lineage>
</organism>
<dbReference type="AlphaFoldDB" id="A0A1D8QV15"/>
<dbReference type="InterPro" id="IPR013126">
    <property type="entry name" value="Hsp_70_fam"/>
</dbReference>
<dbReference type="Proteomes" id="UP000175973">
    <property type="component" value="Chromosome"/>
</dbReference>
<dbReference type="KEGG" id="aasc:A4S02_04705"/>
<name>A0A1D8QV15_9PROT</name>
<dbReference type="Gene3D" id="3.90.640.10">
    <property type="entry name" value="Actin, Chain A, domain 4"/>
    <property type="match status" value="2"/>
</dbReference>
<dbReference type="Gene3D" id="3.30.420.40">
    <property type="match status" value="3"/>
</dbReference>